<evidence type="ECO:0000256" key="1">
    <source>
        <dbReference type="ARBA" id="ARBA00010699"/>
    </source>
</evidence>
<dbReference type="NCBIfam" id="TIGR00460">
    <property type="entry name" value="fmt"/>
    <property type="match status" value="1"/>
</dbReference>
<dbReference type="InterPro" id="IPR041711">
    <property type="entry name" value="Met-tRNA-FMT_N"/>
</dbReference>
<evidence type="ECO:0000259" key="7">
    <source>
        <dbReference type="Pfam" id="PF02911"/>
    </source>
</evidence>
<dbReference type="PANTHER" id="PTHR11138:SF5">
    <property type="entry name" value="METHIONYL-TRNA FORMYLTRANSFERASE, MITOCHONDRIAL"/>
    <property type="match status" value="1"/>
</dbReference>
<evidence type="ECO:0000259" key="6">
    <source>
        <dbReference type="Pfam" id="PF00551"/>
    </source>
</evidence>
<evidence type="ECO:0000256" key="2">
    <source>
        <dbReference type="ARBA" id="ARBA00012261"/>
    </source>
</evidence>
<comment type="caution">
    <text evidence="8">The sequence shown here is derived from an EMBL/GenBank/DDBJ whole genome shotgun (WGS) entry which is preliminary data.</text>
</comment>
<dbReference type="Proteomes" id="UP000620366">
    <property type="component" value="Unassembled WGS sequence"/>
</dbReference>
<sequence>MRILFYGTPEFAAVHLRALLGAGHEIGAVVTQPDKPLGRKKIVTPPPVKAAALEAGIPVYQPVRLRDGSFESLVRGIAPELAVVVAYGRLLPAGVLAIPQYETINIHASLLPKYRGAGPIQWAILNGERETGVTSMMVGEELDAGDILLSKATPIGEGETYGELQERLAPLGAQLLLETVSAIESGAARRTPQDASQVSLAPILTKELSPIDFHKPAFLVARQVCGLNPWPVATLPWDERKLRVFRAFVGGETADRPGTARADGDAISVACGDGKTVRLTDVQLELSKRMSAADFLRGHPIEGTRQLL</sequence>
<dbReference type="InterPro" id="IPR044135">
    <property type="entry name" value="Met-tRNA-FMT_C"/>
</dbReference>
<keyword evidence="9" id="KW-1185">Reference proteome</keyword>
<evidence type="ECO:0000256" key="3">
    <source>
        <dbReference type="ARBA" id="ARBA00022679"/>
    </source>
</evidence>
<dbReference type="InterPro" id="IPR011034">
    <property type="entry name" value="Formyl_transferase-like_C_sf"/>
</dbReference>
<feature type="binding site" evidence="5">
    <location>
        <begin position="109"/>
        <end position="112"/>
    </location>
    <ligand>
        <name>(6S)-5,6,7,8-tetrahydrofolate</name>
        <dbReference type="ChEBI" id="CHEBI:57453"/>
    </ligand>
</feature>
<dbReference type="HAMAP" id="MF_00182">
    <property type="entry name" value="Formyl_trans"/>
    <property type="match status" value="1"/>
</dbReference>
<dbReference type="SUPFAM" id="SSF50486">
    <property type="entry name" value="FMT C-terminal domain-like"/>
    <property type="match status" value="1"/>
</dbReference>
<keyword evidence="4 5" id="KW-0648">Protein biosynthesis</keyword>
<dbReference type="RefSeq" id="WP_249301085.1">
    <property type="nucleotide sequence ID" value="NZ_JACRSP010000004.1"/>
</dbReference>
<comment type="catalytic activity">
    <reaction evidence="5">
        <text>L-methionyl-tRNA(fMet) + (6R)-10-formyltetrahydrofolate = N-formyl-L-methionyl-tRNA(fMet) + (6S)-5,6,7,8-tetrahydrofolate + H(+)</text>
        <dbReference type="Rhea" id="RHEA:24380"/>
        <dbReference type="Rhea" id="RHEA-COMP:9952"/>
        <dbReference type="Rhea" id="RHEA-COMP:9953"/>
        <dbReference type="ChEBI" id="CHEBI:15378"/>
        <dbReference type="ChEBI" id="CHEBI:57453"/>
        <dbReference type="ChEBI" id="CHEBI:78530"/>
        <dbReference type="ChEBI" id="CHEBI:78844"/>
        <dbReference type="ChEBI" id="CHEBI:195366"/>
        <dbReference type="EC" id="2.1.2.9"/>
    </reaction>
</comment>
<dbReference type="Pfam" id="PF00551">
    <property type="entry name" value="Formyl_trans_N"/>
    <property type="match status" value="1"/>
</dbReference>
<dbReference type="CDD" id="cd08646">
    <property type="entry name" value="FMT_core_Met-tRNA-FMT_N"/>
    <property type="match status" value="1"/>
</dbReference>
<dbReference type="GO" id="GO:0004479">
    <property type="term" value="F:methionyl-tRNA formyltransferase activity"/>
    <property type="evidence" value="ECO:0007669"/>
    <property type="project" value="UniProtKB-UniRule"/>
</dbReference>
<dbReference type="EMBL" id="JACRSP010000004">
    <property type="protein sequence ID" value="MBC8536977.1"/>
    <property type="molecule type" value="Genomic_DNA"/>
</dbReference>
<dbReference type="Gene3D" id="3.40.50.12230">
    <property type="match status" value="1"/>
</dbReference>
<comment type="similarity">
    <text evidence="1 5">Belongs to the Fmt family.</text>
</comment>
<evidence type="ECO:0000256" key="5">
    <source>
        <dbReference type="HAMAP-Rule" id="MF_00182"/>
    </source>
</evidence>
<comment type="function">
    <text evidence="5">Attaches a formyl group to the free amino group of methionyl-tRNA(fMet). The formyl group appears to play a dual role in the initiator identity of N-formylmethionyl-tRNA by promoting its recognition by IF2 and preventing the misappropriation of this tRNA by the elongation apparatus.</text>
</comment>
<reference evidence="8" key="1">
    <citation type="submission" date="2020-08" db="EMBL/GenBank/DDBJ databases">
        <title>Genome public.</title>
        <authorList>
            <person name="Liu C."/>
            <person name="Sun Q."/>
        </authorList>
    </citation>
    <scope>NUCLEOTIDE SEQUENCE</scope>
    <source>
        <strain evidence="8">BX7</strain>
    </source>
</reference>
<dbReference type="InterPro" id="IPR005794">
    <property type="entry name" value="Fmt"/>
</dbReference>
<dbReference type="AlphaFoldDB" id="A0A926DFP6"/>
<dbReference type="InterPro" id="IPR002376">
    <property type="entry name" value="Formyl_transf_N"/>
</dbReference>
<dbReference type="InterPro" id="IPR036477">
    <property type="entry name" value="Formyl_transf_N_sf"/>
</dbReference>
<protein>
    <recommendedName>
        <fullName evidence="2 5">Methionyl-tRNA formyltransferase</fullName>
        <ecNumber evidence="2 5">2.1.2.9</ecNumber>
    </recommendedName>
</protein>
<dbReference type="InterPro" id="IPR005793">
    <property type="entry name" value="Formyl_trans_C"/>
</dbReference>
<dbReference type="GO" id="GO:0005829">
    <property type="term" value="C:cytosol"/>
    <property type="evidence" value="ECO:0007669"/>
    <property type="project" value="TreeGrafter"/>
</dbReference>
<evidence type="ECO:0000313" key="8">
    <source>
        <dbReference type="EMBL" id="MBC8536977.1"/>
    </source>
</evidence>
<dbReference type="PANTHER" id="PTHR11138">
    <property type="entry name" value="METHIONYL-TRNA FORMYLTRANSFERASE"/>
    <property type="match status" value="1"/>
</dbReference>
<dbReference type="EC" id="2.1.2.9" evidence="2 5"/>
<dbReference type="CDD" id="cd08704">
    <property type="entry name" value="Met_tRNA_FMT_C"/>
    <property type="match status" value="1"/>
</dbReference>
<dbReference type="Pfam" id="PF02911">
    <property type="entry name" value="Formyl_trans_C"/>
    <property type="match status" value="1"/>
</dbReference>
<evidence type="ECO:0000313" key="9">
    <source>
        <dbReference type="Proteomes" id="UP000620366"/>
    </source>
</evidence>
<feature type="domain" description="Formyl transferase C-terminal" evidence="7">
    <location>
        <begin position="204"/>
        <end position="299"/>
    </location>
</feature>
<gene>
    <name evidence="5" type="primary">fmt</name>
    <name evidence="8" type="ORF">H8695_09790</name>
</gene>
<keyword evidence="3 5" id="KW-0808">Transferase</keyword>
<evidence type="ECO:0000256" key="4">
    <source>
        <dbReference type="ARBA" id="ARBA00022917"/>
    </source>
</evidence>
<proteinExistence type="inferred from homology"/>
<accession>A0A926DFP6</accession>
<dbReference type="SUPFAM" id="SSF53328">
    <property type="entry name" value="Formyltransferase"/>
    <property type="match status" value="1"/>
</dbReference>
<name>A0A926DFP6_9FIRM</name>
<feature type="domain" description="Formyl transferase N-terminal" evidence="6">
    <location>
        <begin position="1"/>
        <end position="179"/>
    </location>
</feature>
<organism evidence="8 9">
    <name type="scientific">Feifania hominis</name>
    <dbReference type="NCBI Taxonomy" id="2763660"/>
    <lineage>
        <taxon>Bacteria</taxon>
        <taxon>Bacillati</taxon>
        <taxon>Bacillota</taxon>
        <taxon>Clostridia</taxon>
        <taxon>Eubacteriales</taxon>
        <taxon>Feifaniaceae</taxon>
        <taxon>Feifania</taxon>
    </lineage>
</organism>